<evidence type="ECO:0000256" key="8">
    <source>
        <dbReference type="ARBA" id="ARBA00023012"/>
    </source>
</evidence>
<dbReference type="AlphaFoldDB" id="A0A9W6MGF6"/>
<keyword evidence="5" id="KW-0547">Nucleotide-binding</keyword>
<dbReference type="InterPro" id="IPR036890">
    <property type="entry name" value="HATPase_C_sf"/>
</dbReference>
<evidence type="ECO:0000313" key="14">
    <source>
        <dbReference type="Proteomes" id="UP001143474"/>
    </source>
</evidence>
<evidence type="ECO:0000259" key="10">
    <source>
        <dbReference type="Pfam" id="PF02518"/>
    </source>
</evidence>
<name>A0A9W6MGF6_9ACTN</name>
<feature type="compositionally biased region" description="Basic and acidic residues" evidence="9">
    <location>
        <begin position="1"/>
        <end position="35"/>
    </location>
</feature>
<comment type="caution">
    <text evidence="13">The sequence shown here is derived from an EMBL/GenBank/DDBJ whole genome shotgun (WGS) entry which is preliminary data.</text>
</comment>
<reference evidence="13" key="2">
    <citation type="submission" date="2023-01" db="EMBL/GenBank/DDBJ databases">
        <authorList>
            <person name="Sun Q."/>
            <person name="Evtushenko L."/>
        </authorList>
    </citation>
    <scope>NUCLEOTIDE SEQUENCE</scope>
    <source>
        <strain evidence="13">VKM Ac-2007</strain>
    </source>
</reference>
<proteinExistence type="predicted"/>
<evidence type="ECO:0000256" key="6">
    <source>
        <dbReference type="ARBA" id="ARBA00022777"/>
    </source>
</evidence>
<dbReference type="InterPro" id="IPR050482">
    <property type="entry name" value="Sensor_HK_TwoCompSys"/>
</dbReference>
<keyword evidence="4" id="KW-0808">Transferase</keyword>
<organism evidence="13 14">
    <name type="scientific">Streptosporangium carneum</name>
    <dbReference type="NCBI Taxonomy" id="47481"/>
    <lineage>
        <taxon>Bacteria</taxon>
        <taxon>Bacillati</taxon>
        <taxon>Actinomycetota</taxon>
        <taxon>Actinomycetes</taxon>
        <taxon>Streptosporangiales</taxon>
        <taxon>Streptosporangiaceae</taxon>
        <taxon>Streptosporangium</taxon>
    </lineage>
</organism>
<dbReference type="InterPro" id="IPR055558">
    <property type="entry name" value="DUF7134"/>
</dbReference>
<dbReference type="Pfam" id="PF07730">
    <property type="entry name" value="HisKA_3"/>
    <property type="match status" value="1"/>
</dbReference>
<keyword evidence="3" id="KW-0597">Phosphoprotein</keyword>
<feature type="region of interest" description="Disordered" evidence="9">
    <location>
        <begin position="1"/>
        <end position="58"/>
    </location>
</feature>
<keyword evidence="6 13" id="KW-0418">Kinase</keyword>
<dbReference type="EC" id="2.7.13.3" evidence="2"/>
<protein>
    <recommendedName>
        <fullName evidence="2">histidine kinase</fullName>
        <ecNumber evidence="2">2.7.13.3</ecNumber>
    </recommendedName>
</protein>
<dbReference type="GO" id="GO:0046983">
    <property type="term" value="F:protein dimerization activity"/>
    <property type="evidence" value="ECO:0007669"/>
    <property type="project" value="InterPro"/>
</dbReference>
<evidence type="ECO:0000313" key="13">
    <source>
        <dbReference type="EMBL" id="GLK13704.1"/>
    </source>
</evidence>
<dbReference type="Gene3D" id="1.20.5.1930">
    <property type="match status" value="1"/>
</dbReference>
<evidence type="ECO:0000259" key="11">
    <source>
        <dbReference type="Pfam" id="PF07730"/>
    </source>
</evidence>
<dbReference type="InterPro" id="IPR011712">
    <property type="entry name" value="Sig_transdc_His_kin_sub3_dim/P"/>
</dbReference>
<dbReference type="Pfam" id="PF02518">
    <property type="entry name" value="HATPase_c"/>
    <property type="match status" value="1"/>
</dbReference>
<dbReference type="Pfam" id="PF23539">
    <property type="entry name" value="DUF7134"/>
    <property type="match status" value="1"/>
</dbReference>
<feature type="domain" description="Histidine kinase/HSP90-like ATPase" evidence="10">
    <location>
        <begin position="387"/>
        <end position="474"/>
    </location>
</feature>
<dbReference type="Proteomes" id="UP001143474">
    <property type="component" value="Unassembled WGS sequence"/>
</dbReference>
<evidence type="ECO:0000256" key="9">
    <source>
        <dbReference type="SAM" id="MobiDB-lite"/>
    </source>
</evidence>
<evidence type="ECO:0000256" key="2">
    <source>
        <dbReference type="ARBA" id="ARBA00012438"/>
    </source>
</evidence>
<feature type="domain" description="Signal transduction histidine kinase subgroup 3 dimerisation and phosphoacceptor" evidence="11">
    <location>
        <begin position="259"/>
        <end position="323"/>
    </location>
</feature>
<dbReference type="InterPro" id="IPR003594">
    <property type="entry name" value="HATPase_dom"/>
</dbReference>
<evidence type="ECO:0000256" key="1">
    <source>
        <dbReference type="ARBA" id="ARBA00000085"/>
    </source>
</evidence>
<feature type="domain" description="DUF7134" evidence="12">
    <location>
        <begin position="70"/>
        <end position="228"/>
    </location>
</feature>
<dbReference type="CDD" id="cd16917">
    <property type="entry name" value="HATPase_UhpB-NarQ-NarX-like"/>
    <property type="match status" value="1"/>
</dbReference>
<dbReference type="PANTHER" id="PTHR24421">
    <property type="entry name" value="NITRATE/NITRITE SENSOR PROTEIN NARX-RELATED"/>
    <property type="match status" value="1"/>
</dbReference>
<evidence type="ECO:0000256" key="4">
    <source>
        <dbReference type="ARBA" id="ARBA00022679"/>
    </source>
</evidence>
<evidence type="ECO:0000256" key="7">
    <source>
        <dbReference type="ARBA" id="ARBA00022840"/>
    </source>
</evidence>
<dbReference type="Gene3D" id="3.30.565.10">
    <property type="entry name" value="Histidine kinase-like ATPase, C-terminal domain"/>
    <property type="match status" value="1"/>
</dbReference>
<keyword evidence="7" id="KW-0067">ATP-binding</keyword>
<accession>A0A9W6MGF6</accession>
<dbReference type="PANTHER" id="PTHR24421:SF10">
    <property type="entry name" value="NITRATE_NITRITE SENSOR PROTEIN NARQ"/>
    <property type="match status" value="1"/>
</dbReference>
<comment type="catalytic activity">
    <reaction evidence="1">
        <text>ATP + protein L-histidine = ADP + protein N-phospho-L-histidine.</text>
        <dbReference type="EC" id="2.7.13.3"/>
    </reaction>
</comment>
<keyword evidence="8" id="KW-0902">Two-component regulatory system</keyword>
<sequence length="480" mass="51366">MRGHDDPTLEHDGVARDHSAPARDHDDATRDHSDSTRGAGVVARDHDDAARGRRGAPGRRLTYEPISVARRWFAAHPRITDLLLAAVLTVGAPLLRLSGGTPLDTAATASVTALLLAQTVPLAWRRSHPWPVMAAVSLAHMAYELTDPMVGYRDGLYVAFAAYAVARYTRTPGSMAVIAVTSATVLASDLLRPLLGLPLPPELRLGPVEIVLVVMLSWALWLLGSSQRHIHDDAARLRDLTERLRAEREVSARRAVTAERARIARDLHDLVAHHVSAIAMQARATAEVMSDDPGLAGRGIAGIGTAADAALVEMRRLLGLLSDADDRDDDPGGGSVSRNPGTPRTSRVLRPEPSLSHLDGLADVARTAGCRVEVNAAPGPDVPPSVQVSAYRVVQEALTNVLRHAGPTDVRIDVRRTGERLTVVVDNGPRARSHLPVTGSGLGLIGMRERTALFGGALRAGPRDEGGWRVEATFLCERQA</sequence>
<dbReference type="GO" id="GO:0000155">
    <property type="term" value="F:phosphorelay sensor kinase activity"/>
    <property type="evidence" value="ECO:0007669"/>
    <property type="project" value="InterPro"/>
</dbReference>
<keyword evidence="14" id="KW-1185">Reference proteome</keyword>
<evidence type="ECO:0000256" key="5">
    <source>
        <dbReference type="ARBA" id="ARBA00022741"/>
    </source>
</evidence>
<gene>
    <name evidence="13" type="ORF">GCM10017600_71150</name>
</gene>
<dbReference type="GO" id="GO:0016020">
    <property type="term" value="C:membrane"/>
    <property type="evidence" value="ECO:0007669"/>
    <property type="project" value="InterPro"/>
</dbReference>
<evidence type="ECO:0000256" key="3">
    <source>
        <dbReference type="ARBA" id="ARBA00022553"/>
    </source>
</evidence>
<dbReference type="EMBL" id="BSEV01000025">
    <property type="protein sequence ID" value="GLK13704.1"/>
    <property type="molecule type" value="Genomic_DNA"/>
</dbReference>
<dbReference type="GO" id="GO:0005524">
    <property type="term" value="F:ATP binding"/>
    <property type="evidence" value="ECO:0007669"/>
    <property type="project" value="UniProtKB-KW"/>
</dbReference>
<evidence type="ECO:0000259" key="12">
    <source>
        <dbReference type="Pfam" id="PF23539"/>
    </source>
</evidence>
<feature type="region of interest" description="Disordered" evidence="9">
    <location>
        <begin position="323"/>
        <end position="356"/>
    </location>
</feature>
<reference evidence="13" key="1">
    <citation type="journal article" date="2014" name="Int. J. Syst. Evol. Microbiol.">
        <title>Complete genome sequence of Corynebacterium casei LMG S-19264T (=DSM 44701T), isolated from a smear-ripened cheese.</title>
        <authorList>
            <consortium name="US DOE Joint Genome Institute (JGI-PGF)"/>
            <person name="Walter F."/>
            <person name="Albersmeier A."/>
            <person name="Kalinowski J."/>
            <person name="Ruckert C."/>
        </authorList>
    </citation>
    <scope>NUCLEOTIDE SEQUENCE</scope>
    <source>
        <strain evidence="13">VKM Ac-2007</strain>
    </source>
</reference>
<dbReference type="SUPFAM" id="SSF55874">
    <property type="entry name" value="ATPase domain of HSP90 chaperone/DNA topoisomerase II/histidine kinase"/>
    <property type="match status" value="1"/>
</dbReference>